<dbReference type="Proteomes" id="UP000308600">
    <property type="component" value="Unassembled WGS sequence"/>
</dbReference>
<reference evidence="1 2" key="1">
    <citation type="journal article" date="2019" name="Nat. Ecol. Evol.">
        <title>Megaphylogeny resolves global patterns of mushroom evolution.</title>
        <authorList>
            <person name="Varga T."/>
            <person name="Krizsan K."/>
            <person name="Foldi C."/>
            <person name="Dima B."/>
            <person name="Sanchez-Garcia M."/>
            <person name="Sanchez-Ramirez S."/>
            <person name="Szollosi G.J."/>
            <person name="Szarkandi J.G."/>
            <person name="Papp V."/>
            <person name="Albert L."/>
            <person name="Andreopoulos W."/>
            <person name="Angelini C."/>
            <person name="Antonin V."/>
            <person name="Barry K.W."/>
            <person name="Bougher N.L."/>
            <person name="Buchanan P."/>
            <person name="Buyck B."/>
            <person name="Bense V."/>
            <person name="Catcheside P."/>
            <person name="Chovatia M."/>
            <person name="Cooper J."/>
            <person name="Damon W."/>
            <person name="Desjardin D."/>
            <person name="Finy P."/>
            <person name="Geml J."/>
            <person name="Haridas S."/>
            <person name="Hughes K."/>
            <person name="Justo A."/>
            <person name="Karasinski D."/>
            <person name="Kautmanova I."/>
            <person name="Kiss B."/>
            <person name="Kocsube S."/>
            <person name="Kotiranta H."/>
            <person name="LaButti K.M."/>
            <person name="Lechner B.E."/>
            <person name="Liimatainen K."/>
            <person name="Lipzen A."/>
            <person name="Lukacs Z."/>
            <person name="Mihaltcheva S."/>
            <person name="Morgado L.N."/>
            <person name="Niskanen T."/>
            <person name="Noordeloos M.E."/>
            <person name="Ohm R.A."/>
            <person name="Ortiz-Santana B."/>
            <person name="Ovrebo C."/>
            <person name="Racz N."/>
            <person name="Riley R."/>
            <person name="Savchenko A."/>
            <person name="Shiryaev A."/>
            <person name="Soop K."/>
            <person name="Spirin V."/>
            <person name="Szebenyi C."/>
            <person name="Tomsovsky M."/>
            <person name="Tulloss R.E."/>
            <person name="Uehling J."/>
            <person name="Grigoriev I.V."/>
            <person name="Vagvolgyi C."/>
            <person name="Papp T."/>
            <person name="Martin F.M."/>
            <person name="Miettinen O."/>
            <person name="Hibbett D.S."/>
            <person name="Nagy L.G."/>
        </authorList>
    </citation>
    <scope>NUCLEOTIDE SEQUENCE [LARGE SCALE GENOMIC DNA]</scope>
    <source>
        <strain evidence="1 2">NL-1719</strain>
    </source>
</reference>
<gene>
    <name evidence="1" type="ORF">BDN72DRAFT_863558</name>
</gene>
<evidence type="ECO:0000313" key="1">
    <source>
        <dbReference type="EMBL" id="TFK61501.1"/>
    </source>
</evidence>
<protein>
    <submittedName>
        <fullName evidence="1">Uncharacterized protein</fullName>
    </submittedName>
</protein>
<proteinExistence type="predicted"/>
<evidence type="ECO:0000313" key="2">
    <source>
        <dbReference type="Proteomes" id="UP000308600"/>
    </source>
</evidence>
<dbReference type="EMBL" id="ML208654">
    <property type="protein sequence ID" value="TFK61501.1"/>
    <property type="molecule type" value="Genomic_DNA"/>
</dbReference>
<name>A0ACD3A787_9AGAR</name>
<organism evidence="1 2">
    <name type="scientific">Pluteus cervinus</name>
    <dbReference type="NCBI Taxonomy" id="181527"/>
    <lineage>
        <taxon>Eukaryota</taxon>
        <taxon>Fungi</taxon>
        <taxon>Dikarya</taxon>
        <taxon>Basidiomycota</taxon>
        <taxon>Agaricomycotina</taxon>
        <taxon>Agaricomycetes</taxon>
        <taxon>Agaricomycetidae</taxon>
        <taxon>Agaricales</taxon>
        <taxon>Pluteineae</taxon>
        <taxon>Pluteaceae</taxon>
        <taxon>Pluteus</taxon>
    </lineage>
</organism>
<accession>A0ACD3A787</accession>
<keyword evidence="2" id="KW-1185">Reference proteome</keyword>
<sequence length="273" mass="30692">MWVLKCFAASCACPLSCLFFWAIIDDPKSIPDTLVIYSWLLQCNEEQELIYLGPWTCIKILYLICRWYPIVFGPVLLWAWVSEEIDRNTCSKVIVALYAATIPLQIFPQAIFVWRAVAFSQIQKKNRGILVLLTIVYLAYAFTGTAFMQLSIHLATASPVIETEGWLRLGQHCIKERMTGGTLGKVFIIEGSLAFVGMSVNNIMAAVLYLRPHELFSGYMLPVILLSSNVLSLLQACSFILSLRRQAAPTDDVLEQEHSLMIDQACADLERGS</sequence>